<comment type="caution">
    <text evidence="3">The sequence shown here is derived from an EMBL/GenBank/DDBJ whole genome shotgun (WGS) entry which is preliminary data.</text>
</comment>
<evidence type="ECO:0000313" key="3">
    <source>
        <dbReference type="EMBL" id="KAK3341120.1"/>
    </source>
</evidence>
<protein>
    <submittedName>
        <fullName evidence="3">Uncharacterized protein</fullName>
    </submittedName>
</protein>
<evidence type="ECO:0000313" key="4">
    <source>
        <dbReference type="Proteomes" id="UP001275084"/>
    </source>
</evidence>
<evidence type="ECO:0000256" key="2">
    <source>
        <dbReference type="SAM" id="SignalP"/>
    </source>
</evidence>
<gene>
    <name evidence="3" type="ORF">B0T25DRAFT_331414</name>
</gene>
<dbReference type="EMBL" id="JAUIQD010000008">
    <property type="protein sequence ID" value="KAK3341120.1"/>
    <property type="molecule type" value="Genomic_DNA"/>
</dbReference>
<dbReference type="Proteomes" id="UP001275084">
    <property type="component" value="Unassembled WGS sequence"/>
</dbReference>
<keyword evidence="4" id="KW-1185">Reference proteome</keyword>
<sequence length="216" mass="22536">MQPTTLPLVCSLALLVGYAVAAPAVAAREECEPRILCVDGINQCGVRYGGCYDVCQTADKPVAPLCVSTATATATVIPTVTSTPLSITPSPIATAIPSAQCPGGSAGSGQSICYDAINECGRTYGGCFLDCRPWPSFTTPPCFGKQLGYMGRIIIAPAPRSSPDPSRAIHHCHCHCHCQPRSYLAIESNQRGMQPPKHPSRSNTTCGPASCASDPV</sequence>
<name>A0AAJ0H5M8_9PEZI</name>
<feature type="signal peptide" evidence="2">
    <location>
        <begin position="1"/>
        <end position="21"/>
    </location>
</feature>
<accession>A0AAJ0H5M8</accession>
<dbReference type="AlphaFoldDB" id="A0AAJ0H5M8"/>
<reference evidence="3" key="2">
    <citation type="submission" date="2023-06" db="EMBL/GenBank/DDBJ databases">
        <authorList>
            <consortium name="Lawrence Berkeley National Laboratory"/>
            <person name="Haridas S."/>
            <person name="Hensen N."/>
            <person name="Bonometti L."/>
            <person name="Westerberg I."/>
            <person name="Brannstrom I.O."/>
            <person name="Guillou S."/>
            <person name="Cros-Aarteil S."/>
            <person name="Calhoun S."/>
            <person name="Kuo A."/>
            <person name="Mondo S."/>
            <person name="Pangilinan J."/>
            <person name="Riley R."/>
            <person name="Labutti K."/>
            <person name="Andreopoulos B."/>
            <person name="Lipzen A."/>
            <person name="Chen C."/>
            <person name="Yanf M."/>
            <person name="Daum C."/>
            <person name="Ng V."/>
            <person name="Clum A."/>
            <person name="Steindorff A."/>
            <person name="Ohm R."/>
            <person name="Martin F."/>
            <person name="Silar P."/>
            <person name="Natvig D."/>
            <person name="Lalanne C."/>
            <person name="Gautier V."/>
            <person name="Ament-Velasquez S.L."/>
            <person name="Kruys A."/>
            <person name="Hutchinson M.I."/>
            <person name="Powell A.J."/>
            <person name="Barry K."/>
            <person name="Miller A.N."/>
            <person name="Grigoriev I.V."/>
            <person name="Debuchy R."/>
            <person name="Gladieux P."/>
            <person name="Thoren M.H."/>
            <person name="Johannesson H."/>
        </authorList>
    </citation>
    <scope>NUCLEOTIDE SEQUENCE</scope>
    <source>
        <strain evidence="3">CBS 955.72</strain>
    </source>
</reference>
<evidence type="ECO:0000256" key="1">
    <source>
        <dbReference type="SAM" id="MobiDB-lite"/>
    </source>
</evidence>
<keyword evidence="2" id="KW-0732">Signal</keyword>
<reference evidence="3" key="1">
    <citation type="journal article" date="2023" name="Mol. Phylogenet. Evol.">
        <title>Genome-scale phylogeny and comparative genomics of the fungal order Sordariales.</title>
        <authorList>
            <person name="Hensen N."/>
            <person name="Bonometti L."/>
            <person name="Westerberg I."/>
            <person name="Brannstrom I.O."/>
            <person name="Guillou S."/>
            <person name="Cros-Aarteil S."/>
            <person name="Calhoun S."/>
            <person name="Haridas S."/>
            <person name="Kuo A."/>
            <person name="Mondo S."/>
            <person name="Pangilinan J."/>
            <person name="Riley R."/>
            <person name="LaButti K."/>
            <person name="Andreopoulos B."/>
            <person name="Lipzen A."/>
            <person name="Chen C."/>
            <person name="Yan M."/>
            <person name="Daum C."/>
            <person name="Ng V."/>
            <person name="Clum A."/>
            <person name="Steindorff A."/>
            <person name="Ohm R.A."/>
            <person name="Martin F."/>
            <person name="Silar P."/>
            <person name="Natvig D.O."/>
            <person name="Lalanne C."/>
            <person name="Gautier V."/>
            <person name="Ament-Velasquez S.L."/>
            <person name="Kruys A."/>
            <person name="Hutchinson M.I."/>
            <person name="Powell A.J."/>
            <person name="Barry K."/>
            <person name="Miller A.N."/>
            <person name="Grigoriev I.V."/>
            <person name="Debuchy R."/>
            <person name="Gladieux P."/>
            <person name="Hiltunen Thoren M."/>
            <person name="Johannesson H."/>
        </authorList>
    </citation>
    <scope>NUCLEOTIDE SEQUENCE</scope>
    <source>
        <strain evidence="3">CBS 955.72</strain>
    </source>
</reference>
<feature type="chain" id="PRO_5042501486" evidence="2">
    <location>
        <begin position="22"/>
        <end position="216"/>
    </location>
</feature>
<proteinExistence type="predicted"/>
<organism evidence="3 4">
    <name type="scientific">Lasiosphaeria hispida</name>
    <dbReference type="NCBI Taxonomy" id="260671"/>
    <lineage>
        <taxon>Eukaryota</taxon>
        <taxon>Fungi</taxon>
        <taxon>Dikarya</taxon>
        <taxon>Ascomycota</taxon>
        <taxon>Pezizomycotina</taxon>
        <taxon>Sordariomycetes</taxon>
        <taxon>Sordariomycetidae</taxon>
        <taxon>Sordariales</taxon>
        <taxon>Lasiosphaeriaceae</taxon>
        <taxon>Lasiosphaeria</taxon>
    </lineage>
</organism>
<feature type="region of interest" description="Disordered" evidence="1">
    <location>
        <begin position="190"/>
        <end position="216"/>
    </location>
</feature>